<proteinExistence type="predicted"/>
<accession>A0A803QGD4</accession>
<feature type="domain" description="RNase H type-1" evidence="1">
    <location>
        <begin position="19"/>
        <end position="120"/>
    </location>
</feature>
<dbReference type="Gramene" id="evm.model.09.476">
    <property type="protein sequence ID" value="cds.evm.model.09.476"/>
    <property type="gene ID" value="evm.TU.09.476"/>
</dbReference>
<evidence type="ECO:0000259" key="1">
    <source>
        <dbReference type="Pfam" id="PF13456"/>
    </source>
</evidence>
<keyword evidence="3" id="KW-1185">Reference proteome</keyword>
<dbReference type="GO" id="GO:0003676">
    <property type="term" value="F:nucleic acid binding"/>
    <property type="evidence" value="ECO:0007669"/>
    <property type="project" value="InterPro"/>
</dbReference>
<reference evidence="2" key="2">
    <citation type="submission" date="2021-03" db="UniProtKB">
        <authorList>
            <consortium name="EnsemblPlants"/>
        </authorList>
    </citation>
    <scope>IDENTIFICATION</scope>
</reference>
<reference evidence="2" key="1">
    <citation type="submission" date="2018-11" db="EMBL/GenBank/DDBJ databases">
        <authorList>
            <person name="Grassa J C."/>
        </authorList>
    </citation>
    <scope>NUCLEOTIDE SEQUENCE [LARGE SCALE GENOMIC DNA]</scope>
</reference>
<dbReference type="EnsemblPlants" id="evm.model.09.476">
    <property type="protein sequence ID" value="cds.evm.model.09.476"/>
    <property type="gene ID" value="evm.TU.09.476"/>
</dbReference>
<dbReference type="SUPFAM" id="SSF53098">
    <property type="entry name" value="Ribonuclease H-like"/>
    <property type="match status" value="1"/>
</dbReference>
<dbReference type="EMBL" id="UZAU01000723">
    <property type="status" value="NOT_ANNOTATED_CDS"/>
    <property type="molecule type" value="Genomic_DNA"/>
</dbReference>
<dbReference type="InterPro" id="IPR002156">
    <property type="entry name" value="RNaseH_domain"/>
</dbReference>
<dbReference type="AlphaFoldDB" id="A0A803QGD4"/>
<name>A0A803QGD4_CANSA</name>
<dbReference type="Proteomes" id="UP000596661">
    <property type="component" value="Chromosome 9"/>
</dbReference>
<evidence type="ECO:0000313" key="2">
    <source>
        <dbReference type="EnsemblPlants" id="cds.evm.model.09.476"/>
    </source>
</evidence>
<protein>
    <recommendedName>
        <fullName evidence="1">RNase H type-1 domain-containing protein</fullName>
    </recommendedName>
</protein>
<dbReference type="GO" id="GO:0004523">
    <property type="term" value="F:RNA-DNA hybrid ribonuclease activity"/>
    <property type="evidence" value="ECO:0007669"/>
    <property type="project" value="InterPro"/>
</dbReference>
<dbReference type="Pfam" id="PF13456">
    <property type="entry name" value="RVT_3"/>
    <property type="match status" value="1"/>
</dbReference>
<organism evidence="2 3">
    <name type="scientific">Cannabis sativa</name>
    <name type="common">Hemp</name>
    <name type="synonym">Marijuana</name>
    <dbReference type="NCBI Taxonomy" id="3483"/>
    <lineage>
        <taxon>Eukaryota</taxon>
        <taxon>Viridiplantae</taxon>
        <taxon>Streptophyta</taxon>
        <taxon>Embryophyta</taxon>
        <taxon>Tracheophyta</taxon>
        <taxon>Spermatophyta</taxon>
        <taxon>Magnoliopsida</taxon>
        <taxon>eudicotyledons</taxon>
        <taxon>Gunneridae</taxon>
        <taxon>Pentapetalae</taxon>
        <taxon>rosids</taxon>
        <taxon>fabids</taxon>
        <taxon>Rosales</taxon>
        <taxon>Cannabaceae</taxon>
        <taxon>Cannabis</taxon>
    </lineage>
</organism>
<evidence type="ECO:0000313" key="3">
    <source>
        <dbReference type="Proteomes" id="UP000596661"/>
    </source>
</evidence>
<sequence>MHTRSLVASSERILFRFFTDAAIDHHNRIHSFGIVVLDELDRVKTVISKPCIGSVSAVIAKAKAIFHAVQWIQLLHLLVDVLKTECKTIVDKLNSCNWNGSPRDDVLLYRDSNELAHKIAKLKLRLNNELV</sequence>
<dbReference type="InterPro" id="IPR012337">
    <property type="entry name" value="RNaseH-like_sf"/>
</dbReference>